<dbReference type="GO" id="GO:0009103">
    <property type="term" value="P:lipopolysaccharide biosynthetic process"/>
    <property type="evidence" value="ECO:0007669"/>
    <property type="project" value="TreeGrafter"/>
</dbReference>
<protein>
    <submittedName>
        <fullName evidence="5">Acyltransferase</fullName>
    </submittedName>
</protein>
<evidence type="ECO:0000256" key="2">
    <source>
        <dbReference type="SAM" id="Phobius"/>
    </source>
</evidence>
<evidence type="ECO:0000256" key="1">
    <source>
        <dbReference type="SAM" id="MobiDB-lite"/>
    </source>
</evidence>
<feature type="transmembrane region" description="Helical" evidence="2">
    <location>
        <begin position="94"/>
        <end position="113"/>
    </location>
</feature>
<name>U2QRI6_9ACTN</name>
<feature type="domain" description="Acyltransferase 3" evidence="3">
    <location>
        <begin position="30"/>
        <end position="357"/>
    </location>
</feature>
<feature type="transmembrane region" description="Helical" evidence="2">
    <location>
        <begin position="251"/>
        <end position="271"/>
    </location>
</feature>
<dbReference type="GO" id="GO:0016747">
    <property type="term" value="F:acyltransferase activity, transferring groups other than amino-acyl groups"/>
    <property type="evidence" value="ECO:0007669"/>
    <property type="project" value="InterPro"/>
</dbReference>
<dbReference type="GO" id="GO:0016020">
    <property type="term" value="C:membrane"/>
    <property type="evidence" value="ECO:0007669"/>
    <property type="project" value="TreeGrafter"/>
</dbReference>
<sequence length="689" mass="73995">MRRTMSSDDNAGRRASPGAPAGDGGRHRKDIQGLRAVCMMQVLAYHAWRVGSPVGVDAFIMISAYLMTGSFVRRTEAGRMPFFAERWANTFKRLLPPLVVTVLATLGASALILPQTRWDELITQGVASVTYWQNWRLAVVSADYFAADRGVASPLQHLWSMSMQGQVFLAWPLLMTCCVLLAGALHVRPRRIVAGAFAVLAAASLWWLLASAPDDPTVYFDTRARLWEFALGSAIAAAAPWIRPRGIAARVLSWAGLVALVVYCVVPIGHYPGPMAAAPMLAVSAILLVEESPTPGSVQHLLSWRPLAALGDMSYCVYLIHWPVVVLFLAQSERAQLDAGSGGALIAASLALAWLMTRLVDRPVQRFPKGGGHVVLKKTALVLVALAVGLLPLAVADKAFDNEREAQRAAARNNDADDPEHPGAGAVAEQGWQDGSAGPIPGPLAIHENWVPDLPGPCPAGQRELFGRTKTLCSSMPAPDGNGPAVVVVGDSHAEQTIIPTAELFAERHGLGVAQYLMGGCSFGPPEYYEGDCRTRNEVVMTLLDEDPPDLVMLDTTVSAPDFPSEGLRPGVAELVEHLTSLGITVVGFRDNPRSVQDLYECSDDATHGGCSFAQGDHLAPVDPAEQLLTIPGFHEIDPTDLYCSAGTCRTIIGNVHVYLDDNHISGSYARTMAPILVDRIESLLELKV</sequence>
<evidence type="ECO:0000259" key="3">
    <source>
        <dbReference type="Pfam" id="PF01757"/>
    </source>
</evidence>
<proteinExistence type="predicted"/>
<dbReference type="InterPro" id="IPR002656">
    <property type="entry name" value="Acyl_transf_3_dom"/>
</dbReference>
<dbReference type="InterPro" id="IPR043968">
    <property type="entry name" value="SGNH"/>
</dbReference>
<dbReference type="Proteomes" id="UP000017052">
    <property type="component" value="Unassembled WGS sequence"/>
</dbReference>
<feature type="transmembrane region" description="Helical" evidence="2">
    <location>
        <begin position="192"/>
        <end position="212"/>
    </location>
</feature>
<dbReference type="InterPro" id="IPR050879">
    <property type="entry name" value="Acyltransferase_3"/>
</dbReference>
<keyword evidence="2" id="KW-0812">Transmembrane</keyword>
<dbReference type="PANTHER" id="PTHR23028">
    <property type="entry name" value="ACETYLTRANSFERASE"/>
    <property type="match status" value="1"/>
</dbReference>
<evidence type="ECO:0000313" key="6">
    <source>
        <dbReference type="Proteomes" id="UP000017052"/>
    </source>
</evidence>
<dbReference type="AlphaFoldDB" id="U2QRI6"/>
<keyword evidence="5" id="KW-0012">Acyltransferase</keyword>
<feature type="transmembrane region" description="Helical" evidence="2">
    <location>
        <begin position="224"/>
        <end position="242"/>
    </location>
</feature>
<dbReference type="Pfam" id="PF01757">
    <property type="entry name" value="Acyl_transf_3"/>
    <property type="match status" value="1"/>
</dbReference>
<dbReference type="EMBL" id="ACVN02000124">
    <property type="protein sequence ID" value="ERK59146.1"/>
    <property type="molecule type" value="Genomic_DNA"/>
</dbReference>
<accession>U2QRI6</accession>
<evidence type="ECO:0000313" key="5">
    <source>
        <dbReference type="EMBL" id="ERK59146.1"/>
    </source>
</evidence>
<feature type="transmembrane region" description="Helical" evidence="2">
    <location>
        <begin position="380"/>
        <end position="400"/>
    </location>
</feature>
<keyword evidence="2" id="KW-0472">Membrane</keyword>
<feature type="transmembrane region" description="Helical" evidence="2">
    <location>
        <begin position="307"/>
        <end position="330"/>
    </location>
</feature>
<keyword evidence="6" id="KW-1185">Reference proteome</keyword>
<keyword evidence="2" id="KW-1133">Transmembrane helix</keyword>
<evidence type="ECO:0000259" key="4">
    <source>
        <dbReference type="Pfam" id="PF19040"/>
    </source>
</evidence>
<organism evidence="5 6">
    <name type="scientific">Propionibacterium acidifaciens F0233</name>
    <dbReference type="NCBI Taxonomy" id="553198"/>
    <lineage>
        <taxon>Bacteria</taxon>
        <taxon>Bacillati</taxon>
        <taxon>Actinomycetota</taxon>
        <taxon>Actinomycetes</taxon>
        <taxon>Propionibacteriales</taxon>
        <taxon>Propionibacteriaceae</taxon>
        <taxon>Propionibacterium</taxon>
    </lineage>
</organism>
<feature type="region of interest" description="Disordered" evidence="1">
    <location>
        <begin position="406"/>
        <end position="448"/>
    </location>
</feature>
<gene>
    <name evidence="5" type="ORF">HMPREF0682_1809</name>
</gene>
<dbReference type="PANTHER" id="PTHR23028:SF53">
    <property type="entry name" value="ACYL_TRANSF_3 DOMAIN-CONTAINING PROTEIN"/>
    <property type="match status" value="1"/>
</dbReference>
<dbReference type="Pfam" id="PF19040">
    <property type="entry name" value="SGNH"/>
    <property type="match status" value="1"/>
</dbReference>
<feature type="domain" description="SGNH" evidence="4">
    <location>
        <begin position="471"/>
        <end position="677"/>
    </location>
</feature>
<feature type="transmembrane region" description="Helical" evidence="2">
    <location>
        <begin position="54"/>
        <end position="73"/>
    </location>
</feature>
<feature type="transmembrane region" description="Helical" evidence="2">
    <location>
        <begin position="168"/>
        <end position="185"/>
    </location>
</feature>
<comment type="caution">
    <text evidence="5">The sequence shown here is derived from an EMBL/GenBank/DDBJ whole genome shotgun (WGS) entry which is preliminary data.</text>
</comment>
<keyword evidence="5" id="KW-0808">Transferase</keyword>
<reference evidence="5" key="1">
    <citation type="submission" date="2013-08" db="EMBL/GenBank/DDBJ databases">
        <authorList>
            <person name="Durkin A.S."/>
            <person name="Haft D.R."/>
            <person name="McCorrison J."/>
            <person name="Torralba M."/>
            <person name="Gillis M."/>
            <person name="Haft D.H."/>
            <person name="Methe B."/>
            <person name="Sutton G."/>
            <person name="Nelson K.E."/>
        </authorList>
    </citation>
    <scope>NUCLEOTIDE SEQUENCE [LARGE SCALE GENOMIC DNA]</scope>
    <source>
        <strain evidence="5">F0233</strain>
    </source>
</reference>
<feature type="transmembrane region" description="Helical" evidence="2">
    <location>
        <begin position="342"/>
        <end position="360"/>
    </location>
</feature>
<feature type="region of interest" description="Disordered" evidence="1">
    <location>
        <begin position="1"/>
        <end position="27"/>
    </location>
</feature>